<dbReference type="EMBL" id="HBUF01258534">
    <property type="protein sequence ID" value="CAG6682253.1"/>
    <property type="molecule type" value="Transcribed_RNA"/>
</dbReference>
<protein>
    <submittedName>
        <fullName evidence="2">Uncharacterized protein</fullName>
    </submittedName>
</protein>
<reference evidence="2" key="1">
    <citation type="submission" date="2021-05" db="EMBL/GenBank/DDBJ databases">
        <authorList>
            <person name="Alioto T."/>
            <person name="Alioto T."/>
            <person name="Gomez Garrido J."/>
        </authorList>
    </citation>
    <scope>NUCLEOTIDE SEQUENCE</scope>
</reference>
<proteinExistence type="predicted"/>
<organism evidence="2">
    <name type="scientific">Cacopsylla melanoneura</name>
    <dbReference type="NCBI Taxonomy" id="428564"/>
    <lineage>
        <taxon>Eukaryota</taxon>
        <taxon>Metazoa</taxon>
        <taxon>Ecdysozoa</taxon>
        <taxon>Arthropoda</taxon>
        <taxon>Hexapoda</taxon>
        <taxon>Insecta</taxon>
        <taxon>Pterygota</taxon>
        <taxon>Neoptera</taxon>
        <taxon>Paraneoptera</taxon>
        <taxon>Hemiptera</taxon>
        <taxon>Sternorrhyncha</taxon>
        <taxon>Psylloidea</taxon>
        <taxon>Psyllidae</taxon>
        <taxon>Psyllinae</taxon>
        <taxon>Cacopsylla</taxon>
    </lineage>
</organism>
<keyword evidence="1" id="KW-0472">Membrane</keyword>
<sequence length="122" mass="14693">MMRRDQQYFRNSHIMLYLTYHFKNKLNSCVFRSYSGESWISPMKLGQGIWLFLVGYASGCENLPTYLRTFPLRTYLLIQQRRFLGSCGWGLNQQVPIVIYLFNFFFFFFLNIVSITYQSKIY</sequence>
<name>A0A8D8T6L5_9HEMI</name>
<evidence type="ECO:0000313" key="2">
    <source>
        <dbReference type="EMBL" id="CAG6682253.1"/>
    </source>
</evidence>
<dbReference type="AlphaFoldDB" id="A0A8D8T6L5"/>
<accession>A0A8D8T6L5</accession>
<evidence type="ECO:0000256" key="1">
    <source>
        <dbReference type="SAM" id="Phobius"/>
    </source>
</evidence>
<keyword evidence="1" id="KW-0812">Transmembrane</keyword>
<keyword evidence="1" id="KW-1133">Transmembrane helix</keyword>
<feature type="transmembrane region" description="Helical" evidence="1">
    <location>
        <begin position="97"/>
        <end position="117"/>
    </location>
</feature>